<dbReference type="Pfam" id="PF21149">
    <property type="entry name" value="FAS_pseudo-KR"/>
    <property type="match status" value="1"/>
</dbReference>
<dbReference type="PROSITE" id="PS50075">
    <property type="entry name" value="CARRIER"/>
    <property type="match status" value="1"/>
</dbReference>
<comment type="catalytic activity">
    <reaction evidence="44">
        <text>3-oxohexadecanoyl-[ACP] + NADPH + H(+) = (3R)-hydroxyhexadecanoyl-[ACP] + NADP(+)</text>
        <dbReference type="Rhea" id="RHEA:41904"/>
        <dbReference type="Rhea" id="RHEA-COMP:9649"/>
        <dbReference type="Rhea" id="RHEA-COMP:9650"/>
        <dbReference type="ChEBI" id="CHEBI:15378"/>
        <dbReference type="ChEBI" id="CHEBI:57783"/>
        <dbReference type="ChEBI" id="CHEBI:58349"/>
        <dbReference type="ChEBI" id="CHEBI:78478"/>
        <dbReference type="ChEBI" id="CHEBI:78480"/>
    </reaction>
    <physiologicalReaction direction="left-to-right" evidence="44">
        <dbReference type="Rhea" id="RHEA:41905"/>
    </physiologicalReaction>
</comment>
<feature type="region of interest" description="C-terminal hotdog fold" evidence="49">
    <location>
        <begin position="1088"/>
        <end position="1219"/>
    </location>
</feature>
<evidence type="ECO:0000256" key="26">
    <source>
        <dbReference type="ARBA" id="ARBA00047810"/>
    </source>
</evidence>
<evidence type="ECO:0000256" key="31">
    <source>
        <dbReference type="ARBA" id="ARBA00048281"/>
    </source>
</evidence>
<evidence type="ECO:0000256" key="32">
    <source>
        <dbReference type="ARBA" id="ARBA00048289"/>
    </source>
</evidence>
<dbReference type="InterPro" id="IPR036291">
    <property type="entry name" value="NAD(P)-bd_dom_sf"/>
</dbReference>
<dbReference type="InterPro" id="IPR009081">
    <property type="entry name" value="PP-bd_ACP"/>
</dbReference>
<comment type="catalytic activity">
    <reaction evidence="40">
        <text>(2E)-octadecenoyl-[ACP] + NADPH + H(+) = octadecanoyl-[ACP] + NADP(+)</text>
        <dbReference type="Rhea" id="RHEA:41928"/>
        <dbReference type="Rhea" id="RHEA-COMP:9655"/>
        <dbReference type="Rhea" id="RHEA-COMP:9656"/>
        <dbReference type="ChEBI" id="CHEBI:15378"/>
        <dbReference type="ChEBI" id="CHEBI:57783"/>
        <dbReference type="ChEBI" id="CHEBI:58349"/>
        <dbReference type="ChEBI" id="CHEBI:78489"/>
        <dbReference type="ChEBI" id="CHEBI:78495"/>
    </reaction>
    <physiologicalReaction direction="left-to-right" evidence="40">
        <dbReference type="Rhea" id="RHEA:41929"/>
    </physiologicalReaction>
</comment>
<dbReference type="InterPro" id="IPR014030">
    <property type="entry name" value="Ketoacyl_synth_N"/>
</dbReference>
<evidence type="ECO:0000256" key="44">
    <source>
        <dbReference type="ARBA" id="ARBA00049414"/>
    </source>
</evidence>
<keyword evidence="8" id="KW-0511">Multifunctional enzyme</keyword>
<evidence type="ECO:0000313" key="53">
    <source>
        <dbReference type="EMBL" id="CAD7440915.1"/>
    </source>
</evidence>
<comment type="catalytic activity">
    <reaction evidence="22">
        <text>3-oxodecanoyl-[ACP] + NADPH + H(+) = (3R)-hydroxydecanoyl-[ACP] + NADP(+)</text>
        <dbReference type="Rhea" id="RHEA:41856"/>
        <dbReference type="Rhea" id="RHEA-COMP:9637"/>
        <dbReference type="Rhea" id="RHEA-COMP:9638"/>
        <dbReference type="ChEBI" id="CHEBI:15378"/>
        <dbReference type="ChEBI" id="CHEBI:57783"/>
        <dbReference type="ChEBI" id="CHEBI:58349"/>
        <dbReference type="ChEBI" id="CHEBI:78464"/>
        <dbReference type="ChEBI" id="CHEBI:78466"/>
    </reaction>
    <physiologicalReaction direction="left-to-right" evidence="22">
        <dbReference type="Rhea" id="RHEA:41857"/>
    </physiologicalReaction>
</comment>
<evidence type="ECO:0000256" key="12">
    <source>
        <dbReference type="ARBA" id="ARBA00023388"/>
    </source>
</evidence>
<evidence type="ECO:0000256" key="19">
    <source>
        <dbReference type="ARBA" id="ARBA00047300"/>
    </source>
</evidence>
<dbReference type="Gene3D" id="1.10.1200.10">
    <property type="entry name" value="ACP-like"/>
    <property type="match status" value="1"/>
</dbReference>
<name>A0A7R9HZ53_9NEOP</name>
<dbReference type="InterPro" id="IPR014031">
    <property type="entry name" value="Ketoacyl_synth_C"/>
</dbReference>
<evidence type="ECO:0000256" key="25">
    <source>
        <dbReference type="ARBA" id="ARBA00047578"/>
    </source>
</evidence>
<comment type="catalytic activity">
    <reaction evidence="25">
        <text>dodecanoyl-[ACP] + malonyl-[ACP] + H(+) = 3-oxotetradecanoyl-[ACP] + holo-[ACP] + CO2</text>
        <dbReference type="Rhea" id="RHEA:41884"/>
        <dbReference type="Rhea" id="RHEA-COMP:9623"/>
        <dbReference type="Rhea" id="RHEA-COMP:9644"/>
        <dbReference type="Rhea" id="RHEA-COMP:9645"/>
        <dbReference type="Rhea" id="RHEA-COMP:9685"/>
        <dbReference type="ChEBI" id="CHEBI:15378"/>
        <dbReference type="ChEBI" id="CHEBI:16526"/>
        <dbReference type="ChEBI" id="CHEBI:64479"/>
        <dbReference type="ChEBI" id="CHEBI:65264"/>
        <dbReference type="ChEBI" id="CHEBI:78449"/>
        <dbReference type="ChEBI" id="CHEBI:78473"/>
    </reaction>
    <physiologicalReaction direction="left-to-right" evidence="25">
        <dbReference type="Rhea" id="RHEA:41885"/>
    </physiologicalReaction>
</comment>
<dbReference type="GO" id="GO:0006633">
    <property type="term" value="P:fatty acid biosynthetic process"/>
    <property type="evidence" value="ECO:0007669"/>
    <property type="project" value="InterPro"/>
</dbReference>
<comment type="catalytic activity">
    <reaction evidence="39">
        <text>3-oxotetradecanoyl-[ACP] + NADPH + H(+) = (3R)-hydroxytetradecanoyl-[ACP] + NADP(+)</text>
        <dbReference type="Rhea" id="RHEA:41888"/>
        <dbReference type="Rhea" id="RHEA-COMP:9645"/>
        <dbReference type="Rhea" id="RHEA-COMP:9646"/>
        <dbReference type="ChEBI" id="CHEBI:15378"/>
        <dbReference type="ChEBI" id="CHEBI:57783"/>
        <dbReference type="ChEBI" id="CHEBI:58349"/>
        <dbReference type="ChEBI" id="CHEBI:78473"/>
        <dbReference type="ChEBI" id="CHEBI:78474"/>
    </reaction>
    <physiologicalReaction direction="left-to-right" evidence="39">
        <dbReference type="Rhea" id="RHEA:41889"/>
    </physiologicalReaction>
</comment>
<evidence type="ECO:0000256" key="13">
    <source>
        <dbReference type="ARBA" id="ARBA00023394"/>
    </source>
</evidence>
<dbReference type="Gene3D" id="3.40.50.1820">
    <property type="entry name" value="alpha/beta hydrolase"/>
    <property type="match status" value="1"/>
</dbReference>
<dbReference type="CDD" id="cd05195">
    <property type="entry name" value="enoyl_red"/>
    <property type="match status" value="1"/>
</dbReference>
<evidence type="ECO:0000256" key="7">
    <source>
        <dbReference type="ARBA" id="ARBA00022990"/>
    </source>
</evidence>
<dbReference type="SMART" id="SM00827">
    <property type="entry name" value="PKS_AT"/>
    <property type="match status" value="1"/>
</dbReference>
<evidence type="ECO:0000256" key="4">
    <source>
        <dbReference type="ARBA" id="ARBA00022679"/>
    </source>
</evidence>
<dbReference type="Pfam" id="PF00550">
    <property type="entry name" value="PP-binding"/>
    <property type="match status" value="1"/>
</dbReference>
<dbReference type="EMBL" id="OD565121">
    <property type="protein sequence ID" value="CAD7440915.1"/>
    <property type="molecule type" value="Genomic_DNA"/>
</dbReference>
<evidence type="ECO:0000256" key="40">
    <source>
        <dbReference type="ARBA" id="ARBA00049019"/>
    </source>
</evidence>
<evidence type="ECO:0000256" key="23">
    <source>
        <dbReference type="ARBA" id="ARBA00047451"/>
    </source>
</evidence>
<keyword evidence="5" id="KW-0702">S-nitrosylation</keyword>
<evidence type="ECO:0000256" key="27">
    <source>
        <dbReference type="ARBA" id="ARBA00047897"/>
    </source>
</evidence>
<dbReference type="Gene3D" id="3.40.47.10">
    <property type="match status" value="1"/>
</dbReference>
<dbReference type="CDD" id="cd08954">
    <property type="entry name" value="KR_1_FAS_SDR_x"/>
    <property type="match status" value="1"/>
</dbReference>
<comment type="catalytic activity">
    <reaction evidence="21">
        <text>a (3R)-hydroxyacyl-[ACP] + NADP(+) = a 3-oxoacyl-[ACP] + NADPH + H(+)</text>
        <dbReference type="Rhea" id="RHEA:17397"/>
        <dbReference type="Rhea" id="RHEA-COMP:9916"/>
        <dbReference type="Rhea" id="RHEA-COMP:9945"/>
        <dbReference type="ChEBI" id="CHEBI:15378"/>
        <dbReference type="ChEBI" id="CHEBI:57783"/>
        <dbReference type="ChEBI" id="CHEBI:58349"/>
        <dbReference type="ChEBI" id="CHEBI:78776"/>
        <dbReference type="ChEBI" id="CHEBI:78827"/>
        <dbReference type="EC" id="1.1.1.100"/>
    </reaction>
    <physiologicalReaction direction="right-to-left" evidence="21">
        <dbReference type="Rhea" id="RHEA:17399"/>
    </physiologicalReaction>
</comment>
<dbReference type="Gene3D" id="3.40.50.720">
    <property type="entry name" value="NAD(P)-binding Rossmann-like Domain"/>
    <property type="match status" value="1"/>
</dbReference>
<evidence type="ECO:0000256" key="11">
    <source>
        <dbReference type="ARBA" id="ARBA00023373"/>
    </source>
</evidence>
<comment type="catalytic activity">
    <reaction evidence="31">
        <text>(2E)-dodecenoyl-[ACP] + NADPH + H(+) = dodecanoyl-[ACP] + NADP(+)</text>
        <dbReference type="Rhea" id="RHEA:41880"/>
        <dbReference type="Rhea" id="RHEA-COMP:9643"/>
        <dbReference type="Rhea" id="RHEA-COMP:9644"/>
        <dbReference type="ChEBI" id="CHEBI:15378"/>
        <dbReference type="ChEBI" id="CHEBI:57783"/>
        <dbReference type="ChEBI" id="CHEBI:58349"/>
        <dbReference type="ChEBI" id="CHEBI:65264"/>
        <dbReference type="ChEBI" id="CHEBI:78472"/>
    </reaction>
    <physiologicalReaction direction="left-to-right" evidence="31">
        <dbReference type="Rhea" id="RHEA:41881"/>
    </physiologicalReaction>
</comment>
<dbReference type="InterPro" id="IPR049900">
    <property type="entry name" value="PKS_mFAS_DH"/>
</dbReference>
<gene>
    <name evidence="53" type="ORF">TBIB3V08_LOCUS3398</name>
</gene>
<comment type="catalytic activity">
    <reaction evidence="28">
        <text>3-oxobutanoyl-[ACP] + NADPH + H(+) = (3R)-hydroxybutanoyl-[ACP] + NADP(+)</text>
        <dbReference type="Rhea" id="RHEA:41804"/>
        <dbReference type="Rhea" id="RHEA-COMP:9625"/>
        <dbReference type="Rhea" id="RHEA-COMP:9626"/>
        <dbReference type="ChEBI" id="CHEBI:15378"/>
        <dbReference type="ChEBI" id="CHEBI:57783"/>
        <dbReference type="ChEBI" id="CHEBI:58349"/>
        <dbReference type="ChEBI" id="CHEBI:78450"/>
        <dbReference type="ChEBI" id="CHEBI:78451"/>
    </reaction>
    <physiologicalReaction direction="left-to-right" evidence="28">
        <dbReference type="Rhea" id="RHEA:41805"/>
    </physiologicalReaction>
</comment>
<keyword evidence="2" id="KW-0596">Phosphopantetheine</keyword>
<dbReference type="InterPro" id="IPR013968">
    <property type="entry name" value="PKS_KR"/>
</dbReference>
<evidence type="ECO:0000256" key="22">
    <source>
        <dbReference type="ARBA" id="ARBA00047440"/>
    </source>
</evidence>
<comment type="catalytic activity">
    <reaction evidence="38">
        <text>hexadecanoyl-[ACP] + H2O = hexadecanoate + holo-[ACP] + H(+)</text>
        <dbReference type="Rhea" id="RHEA:41932"/>
        <dbReference type="Rhea" id="RHEA-COMP:9652"/>
        <dbReference type="Rhea" id="RHEA-COMP:9685"/>
        <dbReference type="ChEBI" id="CHEBI:7896"/>
        <dbReference type="ChEBI" id="CHEBI:15377"/>
        <dbReference type="ChEBI" id="CHEBI:15378"/>
        <dbReference type="ChEBI" id="CHEBI:64479"/>
        <dbReference type="ChEBI" id="CHEBI:78483"/>
        <dbReference type="EC" id="3.1.2.14"/>
    </reaction>
    <physiologicalReaction direction="left-to-right" evidence="38">
        <dbReference type="Rhea" id="RHEA:41933"/>
    </physiologicalReaction>
</comment>
<evidence type="ECO:0000256" key="37">
    <source>
        <dbReference type="ARBA" id="ARBA00048691"/>
    </source>
</evidence>
<comment type="catalytic activity">
    <reaction evidence="48">
        <text>octanoyl-[ACP] + malonyl-[ACP] + H(+) = 3-oxodecanoyl-[ACP] + holo-[ACP] + CO2</text>
        <dbReference type="Rhea" id="RHEA:41852"/>
        <dbReference type="Rhea" id="RHEA-COMP:9623"/>
        <dbReference type="Rhea" id="RHEA-COMP:9636"/>
        <dbReference type="Rhea" id="RHEA-COMP:9637"/>
        <dbReference type="Rhea" id="RHEA-COMP:9685"/>
        <dbReference type="ChEBI" id="CHEBI:15378"/>
        <dbReference type="ChEBI" id="CHEBI:16526"/>
        <dbReference type="ChEBI" id="CHEBI:64479"/>
        <dbReference type="ChEBI" id="CHEBI:78449"/>
        <dbReference type="ChEBI" id="CHEBI:78463"/>
        <dbReference type="ChEBI" id="CHEBI:78464"/>
    </reaction>
    <physiologicalReaction direction="left-to-right" evidence="48">
        <dbReference type="Rhea" id="RHEA:41853"/>
    </physiologicalReaction>
</comment>
<dbReference type="GO" id="GO:0004312">
    <property type="term" value="F:fatty acid synthase activity"/>
    <property type="evidence" value="ECO:0007669"/>
    <property type="project" value="TreeGrafter"/>
</dbReference>
<comment type="catalytic activity">
    <reaction evidence="37">
        <text>holo-[ACP] + acetyl-CoA = acetyl-[ACP] + CoA</text>
        <dbReference type="Rhea" id="RHEA:41788"/>
        <dbReference type="Rhea" id="RHEA-COMP:9621"/>
        <dbReference type="Rhea" id="RHEA-COMP:9685"/>
        <dbReference type="ChEBI" id="CHEBI:57287"/>
        <dbReference type="ChEBI" id="CHEBI:57288"/>
        <dbReference type="ChEBI" id="CHEBI:64479"/>
        <dbReference type="ChEBI" id="CHEBI:78446"/>
        <dbReference type="EC" id="2.3.1.38"/>
    </reaction>
    <physiologicalReaction direction="left-to-right" evidence="37">
        <dbReference type="Rhea" id="RHEA:41789"/>
    </physiologicalReaction>
</comment>
<dbReference type="InterPro" id="IPR020843">
    <property type="entry name" value="ER"/>
</dbReference>
<evidence type="ECO:0000256" key="38">
    <source>
        <dbReference type="ARBA" id="ARBA00048704"/>
    </source>
</evidence>
<comment type="catalytic activity">
    <reaction evidence="17">
        <text>(3R)-hydroxybutanoyl-[ACP] = (2E)-butenoyl-[ACP] + H2O</text>
        <dbReference type="Rhea" id="RHEA:41808"/>
        <dbReference type="Rhea" id="RHEA-COMP:9626"/>
        <dbReference type="Rhea" id="RHEA-COMP:9627"/>
        <dbReference type="ChEBI" id="CHEBI:15377"/>
        <dbReference type="ChEBI" id="CHEBI:78451"/>
        <dbReference type="ChEBI" id="CHEBI:78453"/>
    </reaction>
    <physiologicalReaction direction="left-to-right" evidence="17">
        <dbReference type="Rhea" id="RHEA:41809"/>
    </physiologicalReaction>
</comment>
<comment type="catalytic activity">
    <reaction evidence="26">
        <text>(2E)-hexadecenoyl-[ACP] + NADPH + H(+) = hexadecanoyl-[ACP] + NADP(+)</text>
        <dbReference type="Rhea" id="RHEA:41912"/>
        <dbReference type="Rhea" id="RHEA-COMP:9651"/>
        <dbReference type="Rhea" id="RHEA-COMP:9652"/>
        <dbReference type="ChEBI" id="CHEBI:15378"/>
        <dbReference type="ChEBI" id="CHEBI:57783"/>
        <dbReference type="ChEBI" id="CHEBI:58349"/>
        <dbReference type="ChEBI" id="CHEBI:78481"/>
        <dbReference type="ChEBI" id="CHEBI:78483"/>
    </reaction>
    <physiologicalReaction direction="left-to-right" evidence="26">
        <dbReference type="Rhea" id="RHEA:41913"/>
    </physiologicalReaction>
</comment>
<comment type="catalytic activity">
    <reaction evidence="36">
        <text>a 2,3-saturated acyl-[ACP] + NADP(+) = a (2E)-enoyl-[ACP] + NADPH + H(+)</text>
        <dbReference type="Rhea" id="RHEA:22564"/>
        <dbReference type="Rhea" id="RHEA-COMP:9925"/>
        <dbReference type="Rhea" id="RHEA-COMP:9926"/>
        <dbReference type="ChEBI" id="CHEBI:15378"/>
        <dbReference type="ChEBI" id="CHEBI:57783"/>
        <dbReference type="ChEBI" id="CHEBI:58349"/>
        <dbReference type="ChEBI" id="CHEBI:78784"/>
        <dbReference type="ChEBI" id="CHEBI:78785"/>
        <dbReference type="EC" id="1.3.1.39"/>
    </reaction>
    <physiologicalReaction direction="right-to-left" evidence="36">
        <dbReference type="Rhea" id="RHEA:22566"/>
    </physiologicalReaction>
</comment>
<evidence type="ECO:0000256" key="34">
    <source>
        <dbReference type="ARBA" id="ARBA00048506"/>
    </source>
</evidence>
<evidence type="ECO:0000256" key="9">
    <source>
        <dbReference type="ARBA" id="ARBA00023332"/>
    </source>
</evidence>
<accession>A0A7R9HZ53</accession>
<dbReference type="InterPro" id="IPR036736">
    <property type="entry name" value="ACP-like_sf"/>
</dbReference>
<comment type="catalytic activity">
    <reaction evidence="24">
        <text>(2E)-butenoyl-[ACP] + NADPH + H(+) = butanoyl-[ACP] + NADP(+)</text>
        <dbReference type="Rhea" id="RHEA:41812"/>
        <dbReference type="Rhea" id="RHEA-COMP:9627"/>
        <dbReference type="Rhea" id="RHEA-COMP:9628"/>
        <dbReference type="ChEBI" id="CHEBI:15378"/>
        <dbReference type="ChEBI" id="CHEBI:57783"/>
        <dbReference type="ChEBI" id="CHEBI:58349"/>
        <dbReference type="ChEBI" id="CHEBI:78453"/>
        <dbReference type="ChEBI" id="CHEBI:78454"/>
    </reaction>
    <physiologicalReaction direction="left-to-right" evidence="24">
        <dbReference type="Rhea" id="RHEA:41813"/>
    </physiologicalReaction>
</comment>
<dbReference type="SMART" id="SM00823">
    <property type="entry name" value="PKS_PP"/>
    <property type="match status" value="1"/>
</dbReference>
<comment type="catalytic activity">
    <reaction evidence="14">
        <text>(3R)-hydroxytetradecanoyl-[ACP] = (2E)-tetradecenoyl-[ACP] + H2O</text>
        <dbReference type="Rhea" id="RHEA:41892"/>
        <dbReference type="Rhea" id="RHEA-COMP:9646"/>
        <dbReference type="Rhea" id="RHEA-COMP:9647"/>
        <dbReference type="ChEBI" id="CHEBI:15377"/>
        <dbReference type="ChEBI" id="CHEBI:78474"/>
        <dbReference type="ChEBI" id="CHEBI:78475"/>
    </reaction>
    <physiologicalReaction direction="left-to-right" evidence="14">
        <dbReference type="Rhea" id="RHEA:41893"/>
    </physiologicalReaction>
</comment>
<keyword evidence="7" id="KW-0007">Acetylation</keyword>
<feature type="region of interest" description="N-terminal hotdog fold" evidence="49">
    <location>
        <begin position="914"/>
        <end position="1071"/>
    </location>
</feature>
<dbReference type="Gene3D" id="3.30.70.3290">
    <property type="match status" value="1"/>
</dbReference>
<dbReference type="InterPro" id="IPR032821">
    <property type="entry name" value="PKS_assoc"/>
</dbReference>
<dbReference type="PANTHER" id="PTHR43775:SF23">
    <property type="entry name" value="FATTY ACID SYNTHASE 3"/>
    <property type="match status" value="1"/>
</dbReference>
<comment type="catalytic activity">
    <reaction evidence="30">
        <text>hexadecanoyl-[ACP] + malonyl-[ACP] + H(+) = 3-oxooctadecanoyl-[ACP] + holo-[ACP] + CO2</text>
        <dbReference type="Rhea" id="RHEA:41916"/>
        <dbReference type="Rhea" id="RHEA-COMP:9623"/>
        <dbReference type="Rhea" id="RHEA-COMP:9652"/>
        <dbReference type="Rhea" id="RHEA-COMP:9653"/>
        <dbReference type="Rhea" id="RHEA-COMP:9685"/>
        <dbReference type="ChEBI" id="CHEBI:15378"/>
        <dbReference type="ChEBI" id="CHEBI:16526"/>
        <dbReference type="ChEBI" id="CHEBI:64479"/>
        <dbReference type="ChEBI" id="CHEBI:78449"/>
        <dbReference type="ChEBI" id="CHEBI:78483"/>
        <dbReference type="ChEBI" id="CHEBI:78487"/>
    </reaction>
    <physiologicalReaction direction="left-to-right" evidence="30">
        <dbReference type="Rhea" id="RHEA:41917"/>
    </physiologicalReaction>
</comment>
<dbReference type="PROSITE" id="PS52004">
    <property type="entry name" value="KS3_2"/>
    <property type="match status" value="1"/>
</dbReference>
<dbReference type="Pfam" id="PF08659">
    <property type="entry name" value="KR"/>
    <property type="match status" value="1"/>
</dbReference>
<dbReference type="GO" id="GO:0004316">
    <property type="term" value="F:3-oxoacyl-[acyl-carrier-protein] reductase (NADPH) activity"/>
    <property type="evidence" value="ECO:0007669"/>
    <property type="project" value="UniProtKB-EC"/>
</dbReference>
<comment type="catalytic activity">
    <reaction evidence="33">
        <text>(2E)-octenoyl-[ACP] + NADPH + H(+) = octanoyl-[ACP] + NADP(+)</text>
        <dbReference type="Rhea" id="RHEA:41848"/>
        <dbReference type="Rhea" id="RHEA-COMP:9635"/>
        <dbReference type="Rhea" id="RHEA-COMP:9636"/>
        <dbReference type="ChEBI" id="CHEBI:15378"/>
        <dbReference type="ChEBI" id="CHEBI:57783"/>
        <dbReference type="ChEBI" id="CHEBI:58349"/>
        <dbReference type="ChEBI" id="CHEBI:78462"/>
        <dbReference type="ChEBI" id="CHEBI:78463"/>
    </reaction>
    <physiologicalReaction direction="left-to-right" evidence="33">
        <dbReference type="Rhea" id="RHEA:41849"/>
    </physiologicalReaction>
</comment>
<comment type="catalytic activity">
    <reaction evidence="41">
        <text>decanoyl-[ACP] + malonyl-[ACP] + H(+) = 3-oxododecanoyl-[ACP] + holo-[ACP] + CO2</text>
        <dbReference type="Rhea" id="RHEA:41868"/>
        <dbReference type="Rhea" id="RHEA-COMP:9623"/>
        <dbReference type="Rhea" id="RHEA-COMP:9640"/>
        <dbReference type="Rhea" id="RHEA-COMP:9641"/>
        <dbReference type="Rhea" id="RHEA-COMP:9685"/>
        <dbReference type="ChEBI" id="CHEBI:15378"/>
        <dbReference type="ChEBI" id="CHEBI:16526"/>
        <dbReference type="ChEBI" id="CHEBI:64479"/>
        <dbReference type="ChEBI" id="CHEBI:78449"/>
        <dbReference type="ChEBI" id="CHEBI:78468"/>
        <dbReference type="ChEBI" id="CHEBI:78469"/>
    </reaction>
    <physiologicalReaction direction="left-to-right" evidence="41">
        <dbReference type="Rhea" id="RHEA:41869"/>
    </physiologicalReaction>
</comment>
<evidence type="ECO:0000256" key="42">
    <source>
        <dbReference type="ARBA" id="ARBA00049171"/>
    </source>
</evidence>
<dbReference type="SUPFAM" id="SSF50129">
    <property type="entry name" value="GroES-like"/>
    <property type="match status" value="1"/>
</dbReference>
<comment type="function">
    <text evidence="18">Fatty acid synthetase is a multifunctional enzyme that catalyzes the de novo biosynthesis of long-chain saturated fatty acids starting from acetyl-CoA and malonyl-CoA in the presence of NADPH. This multifunctional protein contains 7 catalytic activities and a site for the binding of the prosthetic group 4'-phosphopantetheine of the acyl carrier protein ([ACP]) domain.</text>
</comment>
<dbReference type="SUPFAM" id="SSF53901">
    <property type="entry name" value="Thiolase-like"/>
    <property type="match status" value="1"/>
</dbReference>
<comment type="catalytic activity">
    <reaction evidence="13">
        <text>a (3R)-hydroxyacyl-[ACP] = a (2E)-enoyl-[ACP] + H2O</text>
        <dbReference type="Rhea" id="RHEA:13097"/>
        <dbReference type="Rhea" id="RHEA-COMP:9925"/>
        <dbReference type="Rhea" id="RHEA-COMP:9945"/>
        <dbReference type="ChEBI" id="CHEBI:15377"/>
        <dbReference type="ChEBI" id="CHEBI:78784"/>
        <dbReference type="ChEBI" id="CHEBI:78827"/>
        <dbReference type="EC" id="4.2.1.59"/>
    </reaction>
    <physiologicalReaction direction="left-to-right" evidence="13">
        <dbReference type="Rhea" id="RHEA:13098"/>
    </physiologicalReaction>
</comment>
<evidence type="ECO:0000256" key="47">
    <source>
        <dbReference type="ARBA" id="ARBA00049521"/>
    </source>
</evidence>
<evidence type="ECO:0000256" key="5">
    <source>
        <dbReference type="ARBA" id="ARBA00022799"/>
    </source>
</evidence>
<comment type="catalytic activity">
    <reaction evidence="9">
        <text>(3R)-hydroxyoctanoyl-[ACP] = (2E)-octenoyl-[ACP] + H2O</text>
        <dbReference type="Rhea" id="RHEA:41844"/>
        <dbReference type="Rhea" id="RHEA-COMP:9634"/>
        <dbReference type="Rhea" id="RHEA-COMP:9635"/>
        <dbReference type="ChEBI" id="CHEBI:15377"/>
        <dbReference type="ChEBI" id="CHEBI:78461"/>
        <dbReference type="ChEBI" id="CHEBI:78462"/>
    </reaction>
    <physiologicalReaction direction="left-to-right" evidence="9">
        <dbReference type="Rhea" id="RHEA:41845"/>
    </physiologicalReaction>
</comment>
<dbReference type="InterPro" id="IPR018201">
    <property type="entry name" value="Ketoacyl_synth_AS"/>
</dbReference>
<feature type="domain" description="Ketosynthase family 3 (KS3)" evidence="51">
    <location>
        <begin position="30"/>
        <end position="435"/>
    </location>
</feature>
<dbReference type="GO" id="GO:0004315">
    <property type="term" value="F:3-oxoacyl-[acyl-carrier-protein] synthase activity"/>
    <property type="evidence" value="ECO:0007669"/>
    <property type="project" value="UniProtKB-EC"/>
</dbReference>
<evidence type="ECO:0000256" key="8">
    <source>
        <dbReference type="ARBA" id="ARBA00023268"/>
    </source>
</evidence>
<dbReference type="SUPFAM" id="SSF53474">
    <property type="entry name" value="alpha/beta-Hydrolases"/>
    <property type="match status" value="1"/>
</dbReference>
<comment type="catalytic activity">
    <reaction evidence="42">
        <text>(2E)-tetradecenoyl-[ACP] + NADPH + H(+) = tetradecanoyl-[ACP] + NADP(+)</text>
        <dbReference type="Rhea" id="RHEA:41896"/>
        <dbReference type="Rhea" id="RHEA-COMP:9647"/>
        <dbReference type="Rhea" id="RHEA-COMP:9648"/>
        <dbReference type="ChEBI" id="CHEBI:15378"/>
        <dbReference type="ChEBI" id="CHEBI:57783"/>
        <dbReference type="ChEBI" id="CHEBI:58349"/>
        <dbReference type="ChEBI" id="CHEBI:78475"/>
        <dbReference type="ChEBI" id="CHEBI:78477"/>
    </reaction>
    <physiologicalReaction direction="left-to-right" evidence="42">
        <dbReference type="Rhea" id="RHEA:41897"/>
    </physiologicalReaction>
</comment>
<dbReference type="SMART" id="SM00822">
    <property type="entry name" value="PKS_KR"/>
    <property type="match status" value="1"/>
</dbReference>
<keyword evidence="3" id="KW-0597">Phosphoprotein</keyword>
<dbReference type="InterPro" id="IPR042104">
    <property type="entry name" value="PKS_dehydratase_sf"/>
</dbReference>
<evidence type="ECO:0000256" key="20">
    <source>
        <dbReference type="ARBA" id="ARBA00047394"/>
    </source>
</evidence>
<evidence type="ECO:0000256" key="21">
    <source>
        <dbReference type="ARBA" id="ARBA00047400"/>
    </source>
</evidence>
<evidence type="ECO:0000256" key="46">
    <source>
        <dbReference type="ARBA" id="ARBA00049449"/>
    </source>
</evidence>
<evidence type="ECO:0000256" key="43">
    <source>
        <dbReference type="ARBA" id="ARBA00049263"/>
    </source>
</evidence>
<evidence type="ECO:0000256" key="39">
    <source>
        <dbReference type="ARBA" id="ARBA00048935"/>
    </source>
</evidence>
<evidence type="ECO:0000256" key="48">
    <source>
        <dbReference type="ARBA" id="ARBA00049533"/>
    </source>
</evidence>
<comment type="catalytic activity">
    <reaction evidence="12">
        <text>(3R)-hydroxydecanoyl-[ACP] = (2E)-decenoyl-[ACP] + H2O</text>
        <dbReference type="Rhea" id="RHEA:41860"/>
        <dbReference type="Rhea" id="RHEA-COMP:9638"/>
        <dbReference type="Rhea" id="RHEA-COMP:9639"/>
        <dbReference type="ChEBI" id="CHEBI:15377"/>
        <dbReference type="ChEBI" id="CHEBI:78466"/>
        <dbReference type="ChEBI" id="CHEBI:78467"/>
    </reaction>
    <physiologicalReaction direction="left-to-right" evidence="12">
        <dbReference type="Rhea" id="RHEA:41861"/>
    </physiologicalReaction>
</comment>
<dbReference type="InterPro" id="IPR020806">
    <property type="entry name" value="PKS_PP-bd"/>
</dbReference>
<evidence type="ECO:0000256" key="14">
    <source>
        <dbReference type="ARBA" id="ARBA00023398"/>
    </source>
</evidence>
<comment type="catalytic activity">
    <reaction evidence="45">
        <text>3-oxooctanoyl-[ACP] + NADPH + H(+) = (3R)-hydroxyoctanoyl-[ACP] + NADP(+)</text>
        <dbReference type="Rhea" id="RHEA:41840"/>
        <dbReference type="Rhea" id="RHEA-COMP:9633"/>
        <dbReference type="Rhea" id="RHEA-COMP:9634"/>
        <dbReference type="ChEBI" id="CHEBI:15378"/>
        <dbReference type="ChEBI" id="CHEBI:57783"/>
        <dbReference type="ChEBI" id="CHEBI:58349"/>
        <dbReference type="ChEBI" id="CHEBI:78460"/>
        <dbReference type="ChEBI" id="CHEBI:78461"/>
    </reaction>
    <physiologicalReaction direction="left-to-right" evidence="45">
        <dbReference type="Rhea" id="RHEA:41841"/>
    </physiologicalReaction>
</comment>
<dbReference type="InterPro" id="IPR057326">
    <property type="entry name" value="KR_dom"/>
</dbReference>
<evidence type="ECO:0000256" key="24">
    <source>
        <dbReference type="ARBA" id="ARBA00047500"/>
    </source>
</evidence>
<comment type="catalytic activity">
    <reaction evidence="20">
        <text>hexanoyl-[ACP] + malonyl-[ACP] + H(+) = 3-oxooctanoyl-[ACP] + holo-[ACP] + CO2</text>
        <dbReference type="Rhea" id="RHEA:41836"/>
        <dbReference type="Rhea" id="RHEA-COMP:9623"/>
        <dbReference type="Rhea" id="RHEA-COMP:9632"/>
        <dbReference type="Rhea" id="RHEA-COMP:9633"/>
        <dbReference type="Rhea" id="RHEA-COMP:9685"/>
        <dbReference type="ChEBI" id="CHEBI:15378"/>
        <dbReference type="ChEBI" id="CHEBI:16526"/>
        <dbReference type="ChEBI" id="CHEBI:64479"/>
        <dbReference type="ChEBI" id="CHEBI:78449"/>
        <dbReference type="ChEBI" id="CHEBI:78459"/>
        <dbReference type="ChEBI" id="CHEBI:78460"/>
    </reaction>
    <physiologicalReaction direction="left-to-right" evidence="20">
        <dbReference type="Rhea" id="RHEA:41837"/>
    </physiologicalReaction>
</comment>
<dbReference type="SUPFAM" id="SSF51735">
    <property type="entry name" value="NAD(P)-binding Rossmann-fold domains"/>
    <property type="match status" value="2"/>
</dbReference>
<evidence type="ECO:0000256" key="29">
    <source>
        <dbReference type="ARBA" id="ARBA00047961"/>
    </source>
</evidence>
<evidence type="ECO:0000256" key="41">
    <source>
        <dbReference type="ARBA" id="ARBA00049109"/>
    </source>
</evidence>
<dbReference type="Pfam" id="PF02801">
    <property type="entry name" value="Ketoacyl-synt_C"/>
    <property type="match status" value="1"/>
</dbReference>
<dbReference type="Pfam" id="PF00109">
    <property type="entry name" value="ketoacyl-synt"/>
    <property type="match status" value="1"/>
</dbReference>
<evidence type="ECO:0000256" key="1">
    <source>
        <dbReference type="ARBA" id="ARBA00005189"/>
    </source>
</evidence>
<dbReference type="InterPro" id="IPR011032">
    <property type="entry name" value="GroES-like_sf"/>
</dbReference>
<evidence type="ECO:0000259" key="52">
    <source>
        <dbReference type="PROSITE" id="PS52019"/>
    </source>
</evidence>
<comment type="catalytic activity">
    <reaction evidence="47">
        <text>(2E)-decenoyl-[ACP] + NADPH + H(+) = decanoyl-[ACP] + NADP(+)</text>
        <dbReference type="Rhea" id="RHEA:41864"/>
        <dbReference type="Rhea" id="RHEA-COMP:9639"/>
        <dbReference type="Rhea" id="RHEA-COMP:9640"/>
        <dbReference type="ChEBI" id="CHEBI:15378"/>
        <dbReference type="ChEBI" id="CHEBI:57783"/>
        <dbReference type="ChEBI" id="CHEBI:58349"/>
        <dbReference type="ChEBI" id="CHEBI:78467"/>
        <dbReference type="ChEBI" id="CHEBI:78468"/>
    </reaction>
    <physiologicalReaction direction="left-to-right" evidence="47">
        <dbReference type="Rhea" id="RHEA:41865"/>
    </physiologicalReaction>
</comment>
<evidence type="ECO:0000256" key="33">
    <source>
        <dbReference type="ARBA" id="ARBA00048420"/>
    </source>
</evidence>
<dbReference type="GO" id="GO:0019171">
    <property type="term" value="F:(3R)-hydroxyacyl-[acyl-carrier-protein] dehydratase activity"/>
    <property type="evidence" value="ECO:0007669"/>
    <property type="project" value="UniProtKB-EC"/>
</dbReference>
<reference evidence="53" key="1">
    <citation type="submission" date="2020-11" db="EMBL/GenBank/DDBJ databases">
        <authorList>
            <person name="Tran Van P."/>
        </authorList>
    </citation>
    <scope>NUCLEOTIDE SEQUENCE</scope>
</reference>
<dbReference type="PANTHER" id="PTHR43775">
    <property type="entry name" value="FATTY ACID SYNTHASE"/>
    <property type="match status" value="1"/>
</dbReference>
<dbReference type="Pfam" id="PF13602">
    <property type="entry name" value="ADH_zinc_N_2"/>
    <property type="match status" value="1"/>
</dbReference>
<dbReference type="Gene3D" id="3.10.129.110">
    <property type="entry name" value="Polyketide synthase dehydratase"/>
    <property type="match status" value="1"/>
</dbReference>
<comment type="catalytic activity">
    <reaction evidence="34">
        <text>a fatty acyl-[ACP] + malonyl-[ACP] + H(+) = a 3-oxoacyl-[ACP] + holo-[ACP] + CO2</text>
        <dbReference type="Rhea" id="RHEA:22836"/>
        <dbReference type="Rhea" id="RHEA-COMP:9623"/>
        <dbReference type="Rhea" id="RHEA-COMP:9685"/>
        <dbReference type="Rhea" id="RHEA-COMP:9916"/>
        <dbReference type="Rhea" id="RHEA-COMP:14125"/>
        <dbReference type="ChEBI" id="CHEBI:15378"/>
        <dbReference type="ChEBI" id="CHEBI:16526"/>
        <dbReference type="ChEBI" id="CHEBI:64479"/>
        <dbReference type="ChEBI" id="CHEBI:78449"/>
        <dbReference type="ChEBI" id="CHEBI:78776"/>
        <dbReference type="ChEBI" id="CHEBI:138651"/>
        <dbReference type="EC" id="2.3.1.41"/>
    </reaction>
    <physiologicalReaction direction="left-to-right" evidence="34">
        <dbReference type="Rhea" id="RHEA:22837"/>
    </physiologicalReaction>
</comment>
<feature type="active site" description="Proton acceptor; for dehydratase activity" evidence="49">
    <location>
        <position position="951"/>
    </location>
</feature>
<dbReference type="InterPro" id="IPR020841">
    <property type="entry name" value="PKS_Beta-ketoAc_synthase_dom"/>
</dbReference>
<comment type="pathway">
    <text evidence="1">Lipid metabolism.</text>
</comment>
<evidence type="ECO:0000256" key="18">
    <source>
        <dbReference type="ARBA" id="ARBA00023442"/>
    </source>
</evidence>
<keyword evidence="6" id="KW-0663">Pyridoxal phosphate</keyword>
<dbReference type="Gene3D" id="3.40.366.10">
    <property type="entry name" value="Malonyl-Coenzyme A Acyl Carrier Protein, domain 2"/>
    <property type="match status" value="1"/>
</dbReference>
<dbReference type="GO" id="GO:0141148">
    <property type="term" value="F:enoyl-[acyl-carrier-protein] reductase (NADPH) activity"/>
    <property type="evidence" value="ECO:0007669"/>
    <property type="project" value="UniProtKB-EC"/>
</dbReference>
<evidence type="ECO:0000256" key="6">
    <source>
        <dbReference type="ARBA" id="ARBA00022898"/>
    </source>
</evidence>
<dbReference type="GO" id="GO:0016297">
    <property type="term" value="F:fatty acyl-[ACP] hydrolase activity"/>
    <property type="evidence" value="ECO:0007669"/>
    <property type="project" value="UniProtKB-EC"/>
</dbReference>
<comment type="catalytic activity">
    <reaction evidence="35">
        <text>3-oxohexanoyl-[ACP] + NADPH + H(+) = (3R)-hydroxyhexanoyl-[ACP] + NADP(+)</text>
        <dbReference type="Rhea" id="RHEA:41824"/>
        <dbReference type="Rhea" id="RHEA-COMP:9629"/>
        <dbReference type="Rhea" id="RHEA-COMP:9630"/>
        <dbReference type="ChEBI" id="CHEBI:15378"/>
        <dbReference type="ChEBI" id="CHEBI:57783"/>
        <dbReference type="ChEBI" id="CHEBI:58349"/>
        <dbReference type="ChEBI" id="CHEBI:78456"/>
        <dbReference type="ChEBI" id="CHEBI:78457"/>
    </reaction>
    <physiologicalReaction direction="left-to-right" evidence="35">
        <dbReference type="Rhea" id="RHEA:41825"/>
    </physiologicalReaction>
</comment>
<dbReference type="Pfam" id="PF00975">
    <property type="entry name" value="Thioesterase"/>
    <property type="match status" value="1"/>
</dbReference>
<dbReference type="SUPFAM" id="SSF52151">
    <property type="entry name" value="FabD/lysophospholipase-like"/>
    <property type="match status" value="2"/>
</dbReference>
<comment type="catalytic activity">
    <reaction evidence="43">
        <text>3-oxododecanoyl-[ACP] + NADPH + H(+) = (3R)-hydroxydodecanoyl-[ACP] + NADP(+)</text>
        <dbReference type="Rhea" id="RHEA:41872"/>
        <dbReference type="Rhea" id="RHEA-COMP:9641"/>
        <dbReference type="Rhea" id="RHEA-COMP:9642"/>
        <dbReference type="ChEBI" id="CHEBI:15378"/>
        <dbReference type="ChEBI" id="CHEBI:57783"/>
        <dbReference type="ChEBI" id="CHEBI:58349"/>
        <dbReference type="ChEBI" id="CHEBI:78469"/>
        <dbReference type="ChEBI" id="CHEBI:78470"/>
    </reaction>
    <physiologicalReaction direction="left-to-right" evidence="43">
        <dbReference type="Rhea" id="RHEA:41873"/>
    </physiologicalReaction>
</comment>
<dbReference type="InterPro" id="IPR014043">
    <property type="entry name" value="Acyl_transferase_dom"/>
</dbReference>
<comment type="catalytic activity">
    <reaction evidence="46">
        <text>butanoyl-[ACP] + malonyl-[ACP] + H(+) = 3-oxohexanoyl-[ACP] + holo-[ACP] + CO2</text>
        <dbReference type="Rhea" id="RHEA:41820"/>
        <dbReference type="Rhea" id="RHEA-COMP:9623"/>
        <dbReference type="Rhea" id="RHEA-COMP:9628"/>
        <dbReference type="Rhea" id="RHEA-COMP:9629"/>
        <dbReference type="Rhea" id="RHEA-COMP:9685"/>
        <dbReference type="ChEBI" id="CHEBI:15378"/>
        <dbReference type="ChEBI" id="CHEBI:16526"/>
        <dbReference type="ChEBI" id="CHEBI:64479"/>
        <dbReference type="ChEBI" id="CHEBI:78449"/>
        <dbReference type="ChEBI" id="CHEBI:78454"/>
        <dbReference type="ChEBI" id="CHEBI:78456"/>
    </reaction>
    <physiologicalReaction direction="left-to-right" evidence="46">
        <dbReference type="Rhea" id="RHEA:41821"/>
    </physiologicalReaction>
</comment>
<dbReference type="Gene3D" id="3.90.180.10">
    <property type="entry name" value="Medium-chain alcohol dehydrogenases, catalytic domain"/>
    <property type="match status" value="1"/>
</dbReference>
<evidence type="ECO:0000256" key="17">
    <source>
        <dbReference type="ARBA" id="ARBA00023402"/>
    </source>
</evidence>
<dbReference type="InterPro" id="IPR029058">
    <property type="entry name" value="AB_hydrolase_fold"/>
</dbReference>
<dbReference type="FunFam" id="3.40.50.720:FF:000209">
    <property type="entry name" value="Polyketide synthase Pks12"/>
    <property type="match status" value="1"/>
</dbReference>
<comment type="catalytic activity">
    <reaction evidence="23">
        <text>tetradecanoyl-[ACP] + malonyl-[ACP] + H(+) = 3-oxohexadecanoyl-[ACP] + holo-[ACP] + CO2</text>
        <dbReference type="Rhea" id="RHEA:41900"/>
        <dbReference type="Rhea" id="RHEA-COMP:9623"/>
        <dbReference type="Rhea" id="RHEA-COMP:9648"/>
        <dbReference type="Rhea" id="RHEA-COMP:9649"/>
        <dbReference type="Rhea" id="RHEA-COMP:9685"/>
        <dbReference type="ChEBI" id="CHEBI:15378"/>
        <dbReference type="ChEBI" id="CHEBI:16526"/>
        <dbReference type="ChEBI" id="CHEBI:64479"/>
        <dbReference type="ChEBI" id="CHEBI:78449"/>
        <dbReference type="ChEBI" id="CHEBI:78477"/>
        <dbReference type="ChEBI" id="CHEBI:78478"/>
    </reaction>
    <physiologicalReaction direction="left-to-right" evidence="23">
        <dbReference type="Rhea" id="RHEA:41901"/>
    </physiologicalReaction>
</comment>
<dbReference type="PROSITE" id="PS52019">
    <property type="entry name" value="PKS_MFAS_DH"/>
    <property type="match status" value="1"/>
</dbReference>
<evidence type="ECO:0000256" key="35">
    <source>
        <dbReference type="ARBA" id="ARBA00048571"/>
    </source>
</evidence>
<feature type="domain" description="Carrier" evidence="50">
    <location>
        <begin position="2111"/>
        <end position="2188"/>
    </location>
</feature>
<proteinExistence type="predicted"/>
<feature type="active site" description="Proton donor; for dehydratase activity" evidence="49">
    <location>
        <position position="1137"/>
    </location>
</feature>
<evidence type="ECO:0000259" key="51">
    <source>
        <dbReference type="PROSITE" id="PS52004"/>
    </source>
</evidence>
<evidence type="ECO:0000256" key="3">
    <source>
        <dbReference type="ARBA" id="ARBA00022553"/>
    </source>
</evidence>
<comment type="catalytic activity">
    <reaction evidence="10">
        <text>(3R)-hydroxydodecanoyl-[ACP] = (2E)-dodecenoyl-[ACP] + H2O</text>
        <dbReference type="Rhea" id="RHEA:41876"/>
        <dbReference type="Rhea" id="RHEA-COMP:9642"/>
        <dbReference type="Rhea" id="RHEA-COMP:9643"/>
        <dbReference type="ChEBI" id="CHEBI:15377"/>
        <dbReference type="ChEBI" id="CHEBI:78470"/>
        <dbReference type="ChEBI" id="CHEBI:78472"/>
    </reaction>
    <physiologicalReaction direction="left-to-right" evidence="10">
        <dbReference type="Rhea" id="RHEA:41877"/>
    </physiologicalReaction>
</comment>
<evidence type="ECO:0000256" key="16">
    <source>
        <dbReference type="ARBA" id="ARBA00023401"/>
    </source>
</evidence>
<dbReference type="SMART" id="SM00825">
    <property type="entry name" value="PKS_KS"/>
    <property type="match status" value="1"/>
</dbReference>
<evidence type="ECO:0000259" key="50">
    <source>
        <dbReference type="PROSITE" id="PS50075"/>
    </source>
</evidence>
<comment type="catalytic activity">
    <reaction evidence="11">
        <text>(3R)-hydroxyhexanoyl-[ACP] = (2E)-hexenoyl-[ACP] + H2O</text>
        <dbReference type="Rhea" id="RHEA:41828"/>
        <dbReference type="Rhea" id="RHEA-COMP:9630"/>
        <dbReference type="Rhea" id="RHEA-COMP:9631"/>
        <dbReference type="ChEBI" id="CHEBI:15377"/>
        <dbReference type="ChEBI" id="CHEBI:78457"/>
        <dbReference type="ChEBI" id="CHEBI:78458"/>
    </reaction>
    <physiologicalReaction direction="left-to-right" evidence="11">
        <dbReference type="Rhea" id="RHEA:41829"/>
    </physiologicalReaction>
</comment>
<organism evidence="53">
    <name type="scientific">Timema bartmani</name>
    <dbReference type="NCBI Taxonomy" id="61472"/>
    <lineage>
        <taxon>Eukaryota</taxon>
        <taxon>Metazoa</taxon>
        <taxon>Ecdysozoa</taxon>
        <taxon>Arthropoda</taxon>
        <taxon>Hexapoda</taxon>
        <taxon>Insecta</taxon>
        <taxon>Pterygota</taxon>
        <taxon>Neoptera</taxon>
        <taxon>Polyneoptera</taxon>
        <taxon>Phasmatodea</taxon>
        <taxon>Timematodea</taxon>
        <taxon>Timematoidea</taxon>
        <taxon>Timematidae</taxon>
        <taxon>Timema</taxon>
    </lineage>
</organism>
<dbReference type="InterPro" id="IPR016035">
    <property type="entry name" value="Acyl_Trfase/lysoPLipase"/>
</dbReference>
<evidence type="ECO:0000256" key="10">
    <source>
        <dbReference type="ARBA" id="ARBA00023351"/>
    </source>
</evidence>
<comment type="catalytic activity">
    <reaction evidence="16">
        <text>(3R)-hydroxyhexadecanoyl-[ACP] = (2E)-hexadecenoyl-[ACP] + H2O</text>
        <dbReference type="Rhea" id="RHEA:41908"/>
        <dbReference type="Rhea" id="RHEA-COMP:9650"/>
        <dbReference type="Rhea" id="RHEA-COMP:9651"/>
        <dbReference type="ChEBI" id="CHEBI:15377"/>
        <dbReference type="ChEBI" id="CHEBI:78480"/>
        <dbReference type="ChEBI" id="CHEBI:78481"/>
    </reaction>
    <physiologicalReaction direction="left-to-right" evidence="16">
        <dbReference type="Rhea" id="RHEA:41909"/>
    </physiologicalReaction>
</comment>
<evidence type="ECO:0000256" key="28">
    <source>
        <dbReference type="ARBA" id="ARBA00047953"/>
    </source>
</evidence>
<dbReference type="InterPro" id="IPR050091">
    <property type="entry name" value="PKS_NRPS_Biosynth_Enz"/>
</dbReference>
<protein>
    <submittedName>
        <fullName evidence="53">Uncharacterized protein</fullName>
    </submittedName>
</protein>
<dbReference type="InterPro" id="IPR016039">
    <property type="entry name" value="Thiolase-like"/>
</dbReference>
<evidence type="ECO:0000256" key="45">
    <source>
        <dbReference type="ARBA" id="ARBA00049422"/>
    </source>
</evidence>
<dbReference type="SUPFAM" id="SSF47336">
    <property type="entry name" value="ACP-like"/>
    <property type="match status" value="1"/>
</dbReference>
<evidence type="ECO:0000256" key="49">
    <source>
        <dbReference type="PROSITE-ProRule" id="PRU01363"/>
    </source>
</evidence>
<evidence type="ECO:0000256" key="36">
    <source>
        <dbReference type="ARBA" id="ARBA00048650"/>
    </source>
</evidence>
<dbReference type="GO" id="GO:0031177">
    <property type="term" value="F:phosphopantetheine binding"/>
    <property type="evidence" value="ECO:0007669"/>
    <property type="project" value="InterPro"/>
</dbReference>
<dbReference type="InterPro" id="IPR001031">
    <property type="entry name" value="Thioesterase"/>
</dbReference>
<dbReference type="Pfam" id="PF16197">
    <property type="entry name" value="KAsynt_C_assoc"/>
    <property type="match status" value="1"/>
</dbReference>
<comment type="catalytic activity">
    <reaction evidence="19">
        <text>3-oxooctadecanoyl-[ACP] + NADPH + H(+) = (3R)-hydroxyoctadecanoyl-[ACP] + NADP(+)</text>
        <dbReference type="Rhea" id="RHEA:41920"/>
        <dbReference type="Rhea" id="RHEA-COMP:9653"/>
        <dbReference type="Rhea" id="RHEA-COMP:9654"/>
        <dbReference type="ChEBI" id="CHEBI:15378"/>
        <dbReference type="ChEBI" id="CHEBI:57783"/>
        <dbReference type="ChEBI" id="CHEBI:58349"/>
        <dbReference type="ChEBI" id="CHEBI:78487"/>
        <dbReference type="ChEBI" id="CHEBI:78488"/>
    </reaction>
    <physiologicalReaction direction="left-to-right" evidence="19">
        <dbReference type="Rhea" id="RHEA:41921"/>
    </physiologicalReaction>
</comment>
<dbReference type="PROSITE" id="PS00606">
    <property type="entry name" value="KS3_1"/>
    <property type="match status" value="1"/>
</dbReference>
<evidence type="ECO:0000256" key="2">
    <source>
        <dbReference type="ARBA" id="ARBA00022450"/>
    </source>
</evidence>
<dbReference type="InterPro" id="IPR049391">
    <property type="entry name" value="FAS_pseudo-KR"/>
</dbReference>
<comment type="catalytic activity">
    <reaction evidence="32">
        <text>tetradecanoyl-[ACP] + H2O = tetradecanoate + holo-[ACP] + H(+)</text>
        <dbReference type="Rhea" id="RHEA:30123"/>
        <dbReference type="Rhea" id="RHEA-COMP:9648"/>
        <dbReference type="Rhea" id="RHEA-COMP:9685"/>
        <dbReference type="ChEBI" id="CHEBI:15377"/>
        <dbReference type="ChEBI" id="CHEBI:15378"/>
        <dbReference type="ChEBI" id="CHEBI:30807"/>
        <dbReference type="ChEBI" id="CHEBI:64479"/>
        <dbReference type="ChEBI" id="CHEBI:78477"/>
        <dbReference type="EC" id="3.1.2.14"/>
    </reaction>
    <physiologicalReaction direction="left-to-right" evidence="32">
        <dbReference type="Rhea" id="RHEA:30124"/>
    </physiologicalReaction>
</comment>
<dbReference type="CDD" id="cd00833">
    <property type="entry name" value="PKS"/>
    <property type="match status" value="1"/>
</dbReference>
<feature type="domain" description="PKS/mFAS DH" evidence="52">
    <location>
        <begin position="914"/>
        <end position="1219"/>
    </location>
</feature>
<dbReference type="SMART" id="SM00829">
    <property type="entry name" value="PKS_ER"/>
    <property type="match status" value="1"/>
</dbReference>
<keyword evidence="4" id="KW-0808">Transferase</keyword>
<evidence type="ECO:0000256" key="15">
    <source>
        <dbReference type="ARBA" id="ARBA00023399"/>
    </source>
</evidence>
<dbReference type="GO" id="GO:0004313">
    <property type="term" value="F:[acyl-carrier-protein] S-acetyltransferase activity"/>
    <property type="evidence" value="ECO:0007669"/>
    <property type="project" value="UniProtKB-EC"/>
</dbReference>
<evidence type="ECO:0000256" key="30">
    <source>
        <dbReference type="ARBA" id="ARBA00048051"/>
    </source>
</evidence>
<comment type="catalytic activity">
    <reaction evidence="15">
        <text>(3R)-hydroxyoctadecanoyl-[ACP] = (2E)-octadecenoyl-[ACP] + H2O</text>
        <dbReference type="Rhea" id="RHEA:41924"/>
        <dbReference type="Rhea" id="RHEA-COMP:9654"/>
        <dbReference type="Rhea" id="RHEA-COMP:9655"/>
        <dbReference type="ChEBI" id="CHEBI:15377"/>
        <dbReference type="ChEBI" id="CHEBI:78488"/>
        <dbReference type="ChEBI" id="CHEBI:78489"/>
    </reaction>
    <physiologicalReaction direction="left-to-right" evidence="15">
        <dbReference type="Rhea" id="RHEA:41925"/>
    </physiologicalReaction>
</comment>
<dbReference type="Pfam" id="PF00698">
    <property type="entry name" value="Acyl_transf_1"/>
    <property type="match status" value="1"/>
</dbReference>
<comment type="catalytic activity">
    <reaction evidence="29">
        <text>acetyl-[ACP] + malonyl-[ACP] + H(+) = 3-oxobutanoyl-[ACP] + holo-[ACP] + CO2</text>
        <dbReference type="Rhea" id="RHEA:41800"/>
        <dbReference type="Rhea" id="RHEA-COMP:9621"/>
        <dbReference type="Rhea" id="RHEA-COMP:9623"/>
        <dbReference type="Rhea" id="RHEA-COMP:9625"/>
        <dbReference type="Rhea" id="RHEA-COMP:9685"/>
        <dbReference type="ChEBI" id="CHEBI:15378"/>
        <dbReference type="ChEBI" id="CHEBI:16526"/>
        <dbReference type="ChEBI" id="CHEBI:64479"/>
        <dbReference type="ChEBI" id="CHEBI:78446"/>
        <dbReference type="ChEBI" id="CHEBI:78449"/>
        <dbReference type="ChEBI" id="CHEBI:78450"/>
    </reaction>
    <physiologicalReaction direction="left-to-right" evidence="29">
        <dbReference type="Rhea" id="RHEA:41801"/>
    </physiologicalReaction>
</comment>
<sequence length="2544" mass="281163">MAPQVTLSPAEAELPDAIRAGMLLASPPKGEEIVISGAAGYFPDSDSIYQFRDNLFGKVDMVTDDERRWKMDHPEIPQRTGKINHVGKFDASYFGIHYKQAHTMDPMCRLLLERSFEAIVDAGVNPWTLRGSRCGVFIGACFSETEKTWFYEKLQINGYGITGCSRAVLANRISYWLGINGPSYTVDSACSSSLYALEHAYKAIRDGHCDAALVGGSNLCLHPYVSLQFARLGVLSMDGKCKSFDNNANGYARSEAIVMVYLQKSKDAKRIYSTLVHAKTNCDGYKEQGITYPSGLMQQKLLEEFYTECRVDPSTMGYIEAHGTGTRVGDPEELTALDHVFCKGRTTPLPIGSVKSNIGHSEPASGLCSVAKVIIALEEGAIPPNLHFETPKEGVEPLENGKLKVVTEREPLTNGWVGINSFGFGGANCHVLLHWNEKTKVNGSAPQDSLPRLIVASGRTEEAVHTILNDLETRPVDVEFVKLLQDLYSSNFPGHIYRGYTLISPGQDKPIRDIQYYPNAARSSWFIFSGLGSQWPAMGKSLLRLPTFTSAIEKCHEVLKNKGIDIFKIIQDGNKSVQDNLLNSLVGITAVQEVVFYISHSLLMYSDKMKPRSGHWVVTIDFIQDAALASLSNGSNIGIVDVLKILNLTPDGIIGHSIGELASAYADGCLSAEQTILAAYSYGLVLVETKSIKGSSIEIGLGQEEVRKLLPKEIDVVSHNSPDSCTVAGPSNVLAHLETDLSRNGVSIKHLENFDIPFHSRYVAAAAPRLLKYLKQIISHPRERSSRWISTSIAESSWEAPLAKLCSAEYFTNNLLSPVLLEEVLELIPNDSVTFEIAPHGILQQALQQSLHKNIVNLALTEKNPNNLLESFLALIGKLYEMGGQPQLTELYPEVKYPVSRSTPMIAPLIRWEHSEDWYVTSYRMQEKIKSGERTVMVNIADEDWQFHAGHVIDGRNLFPATGYLNGNQIFKNMPQHIKDMTPWTESLMTVSLSTLFQALVWESIGLMNGQQYTDVPIVFENIRFQRATNIPKEGNIEFIIMVQKGSGNFEVVEGGAAIVTGRCFIPKNPSDEMADLEPLEPVEGQDLIEFSGRDIYKELRLRGYNYSGLFRGLVCADNLGTTGKVQWSDNWVAFMDNMLQMQILQEDTRGLFVPTSIDKLTIDPKAHQNILQTLGEEKHYPVYAYKDVCIIRSGGVEIRGLKASGITRRKPLGEPVLEKYLFVPNSAPMDPPLTFKEIIRVCVHIALENQLGIKVKSVELIDSETPSDAEILSPEIAFILGDLPLIQAEINVLAPPTNEKAAELGSAIQVADRKLSGEQNSLLIVASNILGRTEVLQTALGALSDKGCLIAREKPDKIDYQLESGLEIIFDQVVDNERILLLRKAAQVLSTVVIPITDTSYSWLPAVQTALKEISPTKRIVLVAENEPFNGIMGLFNCIRREPGGEIARVVFILDPKAPPFSLEEPLYSDQLKKDVVANVYKNGEWGSFRHLAFQENAAIKVPHSYSTLHSRNKMEPDMKLVHVYYSALNFRDVMTATGKITAEVVAKGRINQDCVQGLEFSGRTESGERVMGMVGSRAMSSLVFADKKLMWEIPPMWSLEDAVTIPVVYGTAYFALFMSGRMQKGETVLIHAGSGGVGQAAINIALHHGCTVFTTVGTEEKREFIKTRFPQVDDSHIGNSRDTSFEQLIMLETNGRGVDLVLNSLAEEKLQASVRCLAIGGRFLEIGKFDLANNNPLGMRTFLKGTSFHGITLEKVFYGVNEWKDTLHQYLTEGIKNGAVRPLTRTSFPSNEVEQAFRYMAAGKHIGKVLINIRPEEEKSNTIPKPIYMDAVPRYFCDPDKSYIITGGLGGFGLELADWLVIRGARKLVLTSRKGLKTGYQCSRVRTWRSYDTTIKISTVDIATEEGVATLLKESNELGPVSAIFNLAVELHDAFIENQTEESFVKSAGPKSISTQFFDRLSRSLCPELEHFVIFSSVSCGRGNAGQTNYGMSNSVMERICEARRNEGLPGLAVQWGAIGEVGLVAEMQEEQHELVIGGTLQQRISSCLFVLDGFLRQPHPVVSSMVVAEKRAGSGSSASIVECVTNILEPIELATLHQHHAAYAYSTDPALAPAHHAALAQSGIRDLKTVSLHSTLAELGMDSMMAVEIKQSLEREFEVFLTPQDIRSMTFARLAEIAATAATETEKSGDAVPATAADANEESAGLALDNMPDNYALLVRVIGDEVTASLPIIRQPSLNDPSTDVNSINITQPILFMVPGIEGLGIIFETLAKNIIYQNLCLQMSYTDIHTTVVEMASSLLPQIRNRLPKEVPFNLLGYSFGGLIALEITQMLEAEGRKGRLVLIDSSPEFLQELGRKNLQEGSEDLIQVNLLINILDNIAPQNKNITLKLHGELMKLKSWEERLEFFISLDMENKITYSKAHKMGLASATYNRIMSVLNYESQWNSTRLLESPTILLRPESSELNTADDYGLSKYCKNLSVYFVEGNHATILENKESAALINNHFDLDPTIPSNVNTSSLGDKRTATHHITSLHTVEKAQ</sequence>
<dbReference type="InterPro" id="IPR001227">
    <property type="entry name" value="Ac_transferase_dom_sf"/>
</dbReference>
<comment type="catalytic activity">
    <reaction evidence="27">
        <text>(2E)-hexenoyl-[ACP] + NADPH + H(+) = hexanoyl-[ACP] + NADP(+)</text>
        <dbReference type="Rhea" id="RHEA:41832"/>
        <dbReference type="Rhea" id="RHEA-COMP:9631"/>
        <dbReference type="Rhea" id="RHEA-COMP:9632"/>
        <dbReference type="ChEBI" id="CHEBI:15378"/>
        <dbReference type="ChEBI" id="CHEBI:57783"/>
        <dbReference type="ChEBI" id="CHEBI:58349"/>
        <dbReference type="ChEBI" id="CHEBI:78458"/>
        <dbReference type="ChEBI" id="CHEBI:78459"/>
    </reaction>
    <physiologicalReaction direction="left-to-right" evidence="27">
        <dbReference type="Rhea" id="RHEA:41833"/>
    </physiologicalReaction>
</comment>